<keyword evidence="2" id="KW-1185">Reference proteome</keyword>
<reference evidence="1" key="1">
    <citation type="submission" date="2019-08" db="EMBL/GenBank/DDBJ databases">
        <authorList>
            <person name="Liu F."/>
        </authorList>
    </citation>
    <scope>NUCLEOTIDE SEQUENCE [LARGE SCALE GENOMIC DNA]</scope>
    <source>
        <strain evidence="1">PA1801</strain>
        <tissue evidence="1">Leaf</tissue>
    </source>
</reference>
<dbReference type="PANTHER" id="PTHR48200:SF1">
    <property type="entry name" value="AMINOTRANSFERASE-LIKE PLANT MOBILE DOMAIN-CONTAINING PROTEIN"/>
    <property type="match status" value="1"/>
</dbReference>
<dbReference type="PANTHER" id="PTHR48200">
    <property type="entry name" value="PROTEIN, PUTATIVE-RELATED"/>
    <property type="match status" value="1"/>
</dbReference>
<evidence type="ECO:0000313" key="2">
    <source>
        <dbReference type="Proteomes" id="UP000325315"/>
    </source>
</evidence>
<dbReference type="OrthoDB" id="1430424at2759"/>
<proteinExistence type="predicted"/>
<dbReference type="EMBL" id="SMMG02000009">
    <property type="protein sequence ID" value="KAA3461132.1"/>
    <property type="molecule type" value="Genomic_DNA"/>
</dbReference>
<dbReference type="AlphaFoldDB" id="A0A5B6UY04"/>
<evidence type="ECO:0000313" key="1">
    <source>
        <dbReference type="EMBL" id="KAA3461132.1"/>
    </source>
</evidence>
<gene>
    <name evidence="1" type="ORF">EPI10_027731</name>
</gene>
<protein>
    <submittedName>
        <fullName evidence="1">Spindle pole body component 110-like protein</fullName>
    </submittedName>
</protein>
<dbReference type="Proteomes" id="UP000325315">
    <property type="component" value="Unassembled WGS sequence"/>
</dbReference>
<sequence length="59" mass="6771">MYHLKKPAGLNLIIFPRVLGHVEDTILDLFNRLDKRVTPIPKILAETFRSLNACRRAGK</sequence>
<accession>A0A5B6UY04</accession>
<name>A0A5B6UY04_9ROSI</name>
<comment type="caution">
    <text evidence="1">The sequence shown here is derived from an EMBL/GenBank/DDBJ whole genome shotgun (WGS) entry which is preliminary data.</text>
</comment>
<organism evidence="1 2">
    <name type="scientific">Gossypium australe</name>
    <dbReference type="NCBI Taxonomy" id="47621"/>
    <lineage>
        <taxon>Eukaryota</taxon>
        <taxon>Viridiplantae</taxon>
        <taxon>Streptophyta</taxon>
        <taxon>Embryophyta</taxon>
        <taxon>Tracheophyta</taxon>
        <taxon>Spermatophyta</taxon>
        <taxon>Magnoliopsida</taxon>
        <taxon>eudicotyledons</taxon>
        <taxon>Gunneridae</taxon>
        <taxon>Pentapetalae</taxon>
        <taxon>rosids</taxon>
        <taxon>malvids</taxon>
        <taxon>Malvales</taxon>
        <taxon>Malvaceae</taxon>
        <taxon>Malvoideae</taxon>
        <taxon>Gossypium</taxon>
    </lineage>
</organism>